<gene>
    <name evidence="7" type="primary">argR</name>
    <name evidence="11" type="ORF">A2Y62_03885</name>
</gene>
<feature type="domain" description="Arginine repressor DNA-binding" evidence="9">
    <location>
        <begin position="1"/>
        <end position="64"/>
    </location>
</feature>
<keyword evidence="3 7" id="KW-0963">Cytoplasm</keyword>
<dbReference type="GO" id="GO:0051259">
    <property type="term" value="P:protein complex oligomerization"/>
    <property type="evidence" value="ECO:0007669"/>
    <property type="project" value="InterPro"/>
</dbReference>
<dbReference type="InterPro" id="IPR036388">
    <property type="entry name" value="WH-like_DNA-bd_sf"/>
</dbReference>
<comment type="similarity">
    <text evidence="2 7">Belongs to the ArgR family.</text>
</comment>
<keyword evidence="7" id="KW-0678">Repressor</keyword>
<keyword evidence="4 7" id="KW-0805">Transcription regulation</keyword>
<comment type="caution">
    <text evidence="11">The sequence shown here is derived from an EMBL/GenBank/DDBJ whole genome shotgun (WGS) entry which is preliminary data.</text>
</comment>
<dbReference type="EMBL" id="MFGW01000237">
    <property type="protein sequence ID" value="OGF58657.1"/>
    <property type="molecule type" value="Genomic_DNA"/>
</dbReference>
<dbReference type="GO" id="GO:0005737">
    <property type="term" value="C:cytoplasm"/>
    <property type="evidence" value="ECO:0007669"/>
    <property type="project" value="UniProtKB-SubCell"/>
</dbReference>
<dbReference type="AlphaFoldDB" id="A0A1F5V5E9"/>
<dbReference type="Pfam" id="PF02863">
    <property type="entry name" value="Arg_repressor_C"/>
    <property type="match status" value="1"/>
</dbReference>
<evidence type="ECO:0000259" key="9">
    <source>
        <dbReference type="Pfam" id="PF01316"/>
    </source>
</evidence>
<evidence type="ECO:0000256" key="8">
    <source>
        <dbReference type="NCBIfam" id="TIGR01529"/>
    </source>
</evidence>
<dbReference type="PANTHER" id="PTHR34471:SF1">
    <property type="entry name" value="ARGININE REPRESSOR"/>
    <property type="match status" value="1"/>
</dbReference>
<comment type="pathway">
    <text evidence="7">Amino-acid biosynthesis; L-arginine biosynthesis [regulation].</text>
</comment>
<dbReference type="GO" id="GO:0006526">
    <property type="term" value="P:L-arginine biosynthetic process"/>
    <property type="evidence" value="ECO:0007669"/>
    <property type="project" value="UniProtKB-UniPathway"/>
</dbReference>
<dbReference type="GO" id="GO:0003677">
    <property type="term" value="F:DNA binding"/>
    <property type="evidence" value="ECO:0007669"/>
    <property type="project" value="UniProtKB-KW"/>
</dbReference>
<dbReference type="Gene3D" id="3.30.1360.40">
    <property type="match status" value="1"/>
</dbReference>
<accession>A0A1F5V5E9</accession>
<evidence type="ECO:0000256" key="2">
    <source>
        <dbReference type="ARBA" id="ARBA00008316"/>
    </source>
</evidence>
<organism evidence="11 12">
    <name type="scientific">Candidatus Fischerbacteria bacterium RBG_13_37_8</name>
    <dbReference type="NCBI Taxonomy" id="1817863"/>
    <lineage>
        <taxon>Bacteria</taxon>
        <taxon>Candidatus Fischeribacteriota</taxon>
    </lineage>
</organism>
<dbReference type="PRINTS" id="PR01467">
    <property type="entry name" value="ARGREPRESSOR"/>
</dbReference>
<dbReference type="InterPro" id="IPR036390">
    <property type="entry name" value="WH_DNA-bd_sf"/>
</dbReference>
<dbReference type="InterPro" id="IPR036251">
    <property type="entry name" value="Arg_repress_C_sf"/>
</dbReference>
<dbReference type="InterPro" id="IPR020899">
    <property type="entry name" value="Arg_repress_C"/>
</dbReference>
<evidence type="ECO:0000313" key="12">
    <source>
        <dbReference type="Proteomes" id="UP000178943"/>
    </source>
</evidence>
<keyword evidence="5 7" id="KW-0238">DNA-binding</keyword>
<dbReference type="GO" id="GO:0003700">
    <property type="term" value="F:DNA-binding transcription factor activity"/>
    <property type="evidence" value="ECO:0007669"/>
    <property type="project" value="UniProtKB-UniRule"/>
</dbReference>
<dbReference type="NCBIfam" id="TIGR01529">
    <property type="entry name" value="argR_whole"/>
    <property type="match status" value="1"/>
</dbReference>
<dbReference type="GO" id="GO:1900079">
    <property type="term" value="P:regulation of arginine biosynthetic process"/>
    <property type="evidence" value="ECO:0007669"/>
    <property type="project" value="UniProtKB-UniRule"/>
</dbReference>
<evidence type="ECO:0000256" key="4">
    <source>
        <dbReference type="ARBA" id="ARBA00023015"/>
    </source>
</evidence>
<evidence type="ECO:0000313" key="11">
    <source>
        <dbReference type="EMBL" id="OGF58657.1"/>
    </source>
</evidence>
<feature type="domain" description="Arginine repressor C-terminal" evidence="10">
    <location>
        <begin position="82"/>
        <end position="146"/>
    </location>
</feature>
<dbReference type="PANTHER" id="PTHR34471">
    <property type="entry name" value="ARGININE REPRESSOR"/>
    <property type="match status" value="1"/>
</dbReference>
<dbReference type="Proteomes" id="UP000178943">
    <property type="component" value="Unassembled WGS sequence"/>
</dbReference>
<evidence type="ECO:0000256" key="3">
    <source>
        <dbReference type="ARBA" id="ARBA00022490"/>
    </source>
</evidence>
<dbReference type="SUPFAM" id="SSF46785">
    <property type="entry name" value="Winged helix' DNA-binding domain"/>
    <property type="match status" value="1"/>
</dbReference>
<dbReference type="InterPro" id="IPR001669">
    <property type="entry name" value="Arg_repress"/>
</dbReference>
<comment type="function">
    <text evidence="7">Regulates arginine biosynthesis genes.</text>
</comment>
<dbReference type="Pfam" id="PF01316">
    <property type="entry name" value="Arg_repressor"/>
    <property type="match status" value="1"/>
</dbReference>
<name>A0A1F5V5E9_9BACT</name>
<dbReference type="UniPathway" id="UPA00068"/>
<sequence length="156" mass="17182">MKKKSRQQIIRAIIEQNDIGTQFELMEALTKKGIPVNQPTLSRDLREMNVVKAPKGLGKFVYQIGPLANAVNVEMFKNKFVNFVVDVVYTGNLILVKTPIGEAQGVAKAIDSAMIEHVLGTIGGDDTILIIVDKAQSVRKVMQILEHARQGSIAKQ</sequence>
<protein>
    <recommendedName>
        <fullName evidence="7 8">Arginine repressor</fullName>
    </recommendedName>
</protein>
<evidence type="ECO:0000256" key="7">
    <source>
        <dbReference type="HAMAP-Rule" id="MF_00173"/>
    </source>
</evidence>
<keyword evidence="6 7" id="KW-0804">Transcription</keyword>
<dbReference type="Gene3D" id="1.10.10.10">
    <property type="entry name" value="Winged helix-like DNA-binding domain superfamily/Winged helix DNA-binding domain"/>
    <property type="match status" value="1"/>
</dbReference>
<evidence type="ECO:0000256" key="6">
    <source>
        <dbReference type="ARBA" id="ARBA00023163"/>
    </source>
</evidence>
<evidence type="ECO:0000259" key="10">
    <source>
        <dbReference type="Pfam" id="PF02863"/>
    </source>
</evidence>
<dbReference type="SUPFAM" id="SSF55252">
    <property type="entry name" value="C-terminal domain of arginine repressor"/>
    <property type="match status" value="1"/>
</dbReference>
<keyword evidence="7" id="KW-0055">Arginine biosynthesis</keyword>
<evidence type="ECO:0000256" key="5">
    <source>
        <dbReference type="ARBA" id="ARBA00023125"/>
    </source>
</evidence>
<dbReference type="STRING" id="1817863.A2Y62_03885"/>
<keyword evidence="7" id="KW-0028">Amino-acid biosynthesis</keyword>
<comment type="subcellular location">
    <subcellularLocation>
        <location evidence="1 7">Cytoplasm</location>
    </subcellularLocation>
</comment>
<reference evidence="11 12" key="1">
    <citation type="journal article" date="2016" name="Nat. Commun.">
        <title>Thousands of microbial genomes shed light on interconnected biogeochemical processes in an aquifer system.</title>
        <authorList>
            <person name="Anantharaman K."/>
            <person name="Brown C.T."/>
            <person name="Hug L.A."/>
            <person name="Sharon I."/>
            <person name="Castelle C.J."/>
            <person name="Probst A.J."/>
            <person name="Thomas B.C."/>
            <person name="Singh A."/>
            <person name="Wilkins M.J."/>
            <person name="Karaoz U."/>
            <person name="Brodie E.L."/>
            <person name="Williams K.H."/>
            <person name="Hubbard S.S."/>
            <person name="Banfield J.F."/>
        </authorList>
    </citation>
    <scope>NUCLEOTIDE SEQUENCE [LARGE SCALE GENOMIC DNA]</scope>
</reference>
<proteinExistence type="inferred from homology"/>
<dbReference type="GO" id="GO:0034618">
    <property type="term" value="F:arginine binding"/>
    <property type="evidence" value="ECO:0007669"/>
    <property type="project" value="InterPro"/>
</dbReference>
<dbReference type="HAMAP" id="MF_00173">
    <property type="entry name" value="Arg_repressor"/>
    <property type="match status" value="1"/>
</dbReference>
<evidence type="ECO:0000256" key="1">
    <source>
        <dbReference type="ARBA" id="ARBA00004496"/>
    </source>
</evidence>
<dbReference type="InterPro" id="IPR020900">
    <property type="entry name" value="Arg_repress_DNA-bd"/>
</dbReference>